<keyword evidence="1" id="KW-1133">Transmembrane helix</keyword>
<feature type="transmembrane region" description="Helical" evidence="1">
    <location>
        <begin position="186"/>
        <end position="210"/>
    </location>
</feature>
<reference evidence="3 4" key="1">
    <citation type="submission" date="2016-04" db="EMBL/GenBank/DDBJ databases">
        <title>A degradative enzymes factory behind the ericoid mycorrhizal symbiosis.</title>
        <authorList>
            <consortium name="DOE Joint Genome Institute"/>
            <person name="Martino E."/>
            <person name="Morin E."/>
            <person name="Grelet G."/>
            <person name="Kuo A."/>
            <person name="Kohler A."/>
            <person name="Daghino S."/>
            <person name="Barry K."/>
            <person name="Choi C."/>
            <person name="Cichocki N."/>
            <person name="Clum A."/>
            <person name="Copeland A."/>
            <person name="Hainaut M."/>
            <person name="Haridas S."/>
            <person name="Labutti K."/>
            <person name="Lindquist E."/>
            <person name="Lipzen A."/>
            <person name="Khouja H.-R."/>
            <person name="Murat C."/>
            <person name="Ohm R."/>
            <person name="Olson A."/>
            <person name="Spatafora J."/>
            <person name="Veneault-Fourrey C."/>
            <person name="Henrissat B."/>
            <person name="Grigoriev I."/>
            <person name="Martin F."/>
            <person name="Perotto S."/>
        </authorList>
    </citation>
    <scope>NUCLEOTIDE SEQUENCE [LARGE SCALE GENOMIC DNA]</scope>
    <source>
        <strain evidence="3 4">E</strain>
    </source>
</reference>
<proteinExistence type="predicted"/>
<evidence type="ECO:0000313" key="4">
    <source>
        <dbReference type="Proteomes" id="UP000235371"/>
    </source>
</evidence>
<dbReference type="AlphaFoldDB" id="A0A2J6SPJ0"/>
<evidence type="ECO:0008006" key="5">
    <source>
        <dbReference type="Google" id="ProtNLM"/>
    </source>
</evidence>
<keyword evidence="4" id="KW-1185">Reference proteome</keyword>
<dbReference type="InParanoid" id="A0A2J6SPJ0"/>
<organism evidence="3 4">
    <name type="scientific">Hyaloscypha bicolor E</name>
    <dbReference type="NCBI Taxonomy" id="1095630"/>
    <lineage>
        <taxon>Eukaryota</taxon>
        <taxon>Fungi</taxon>
        <taxon>Dikarya</taxon>
        <taxon>Ascomycota</taxon>
        <taxon>Pezizomycotina</taxon>
        <taxon>Leotiomycetes</taxon>
        <taxon>Helotiales</taxon>
        <taxon>Hyaloscyphaceae</taxon>
        <taxon>Hyaloscypha</taxon>
        <taxon>Hyaloscypha bicolor</taxon>
    </lineage>
</organism>
<sequence length="244" mass="25572">MPFQITPILIAFLCHLLAADASPPCYWSDGTLAPSTIQPCNSNLPEGSYSACCSLGRTPPDVCFSSGLCLTGNSYTSNGLIFANGCTDPTGKDPSCQQYCTNRSTEFYILDPCEDGRWCCQTDGALSSCCKNGQGSFTLLPGTIMFPSAATSGGQSPTQITTSTQIISTCSSSPLPSQCPQDKSTIVGASVGATLGSAFVASLLAIWFILWRQRRHQLQAQFPISVAPQGALGPAEMDSVPGKA</sequence>
<evidence type="ECO:0000256" key="2">
    <source>
        <dbReference type="SAM" id="SignalP"/>
    </source>
</evidence>
<accession>A0A2J6SPJ0</accession>
<feature type="chain" id="PRO_5014440833" description="Mid2 domain-containing protein" evidence="2">
    <location>
        <begin position="22"/>
        <end position="244"/>
    </location>
</feature>
<dbReference type="OrthoDB" id="3438986at2759"/>
<evidence type="ECO:0000256" key="1">
    <source>
        <dbReference type="SAM" id="Phobius"/>
    </source>
</evidence>
<evidence type="ECO:0000313" key="3">
    <source>
        <dbReference type="EMBL" id="PMD52695.1"/>
    </source>
</evidence>
<dbReference type="RefSeq" id="XP_024729599.1">
    <property type="nucleotide sequence ID" value="XM_024881509.1"/>
</dbReference>
<keyword evidence="2" id="KW-0732">Signal</keyword>
<name>A0A2J6SPJ0_9HELO</name>
<dbReference type="EMBL" id="KZ613895">
    <property type="protein sequence ID" value="PMD52695.1"/>
    <property type="molecule type" value="Genomic_DNA"/>
</dbReference>
<dbReference type="STRING" id="1095630.A0A2J6SPJ0"/>
<gene>
    <name evidence="3" type="ORF">K444DRAFT_619406</name>
</gene>
<protein>
    <recommendedName>
        <fullName evidence="5">Mid2 domain-containing protein</fullName>
    </recommendedName>
</protein>
<dbReference type="Proteomes" id="UP000235371">
    <property type="component" value="Unassembled WGS sequence"/>
</dbReference>
<feature type="signal peptide" evidence="2">
    <location>
        <begin position="1"/>
        <end position="21"/>
    </location>
</feature>
<dbReference type="GeneID" id="36589586"/>
<keyword evidence="1" id="KW-0472">Membrane</keyword>
<keyword evidence="1" id="KW-0812">Transmembrane</keyword>